<sequence length="548" mass="58995">MATASCHRGDAGSKGCGRLLSKASFQFVGSARLLLGWADESGAGGLDEAVGVAMTCGGAPCRRRLGISADGRCRLGREGRSWGMKDKKNGSDAIAMIVGGAGTGSGSRGATLPLLGTLDVTREGDGWVREGLKRMAAYITAGEARLQAEASARRGYLLYVAGGEDAAGGRLNDLWASQDGGLSWRCMSQAKKGLILLFLLESEGCDTKATEAALCGRGGVGHQEGAEELPDTDVDSDSKSRCFSWHRLPEPSWAHITGRFRAALMPLEVERGLWVQCGPAQGRRRSARVPILILGGCFIDGGEGGGFGGYERLMHDAWEGHVDFETQAVHWKPWGTQMDERGRRWARLGMDVASCTKERDSHLVALLPGHPSVSVAPLCAPENAESLPWRPAQEPHLLREALRHHWSRSISVQDGYGQCHVRLSTARRAVPRLVLAFDEGILISSFEEWQRQVTFLLLVALRQSRRPVAALPVDVWHQRILPAVLPGARQCSASPCGDQLPSTSWQSRSRCTERSCVAVAVAAANAGLAKCRSRMSAPSCEDTITIQL</sequence>
<evidence type="ECO:0000313" key="2">
    <source>
        <dbReference type="Proteomes" id="UP001642464"/>
    </source>
</evidence>
<dbReference type="EMBL" id="CAXAMM010031113">
    <property type="protein sequence ID" value="CAK9067594.1"/>
    <property type="molecule type" value="Genomic_DNA"/>
</dbReference>
<proteinExistence type="predicted"/>
<evidence type="ECO:0000313" key="1">
    <source>
        <dbReference type="EMBL" id="CAK9067594.1"/>
    </source>
</evidence>
<comment type="caution">
    <text evidence="1">The sequence shown here is derived from an EMBL/GenBank/DDBJ whole genome shotgun (WGS) entry which is preliminary data.</text>
</comment>
<organism evidence="1 2">
    <name type="scientific">Durusdinium trenchii</name>
    <dbReference type="NCBI Taxonomy" id="1381693"/>
    <lineage>
        <taxon>Eukaryota</taxon>
        <taxon>Sar</taxon>
        <taxon>Alveolata</taxon>
        <taxon>Dinophyceae</taxon>
        <taxon>Suessiales</taxon>
        <taxon>Symbiodiniaceae</taxon>
        <taxon>Durusdinium</taxon>
    </lineage>
</organism>
<name>A0ABP0NXP2_9DINO</name>
<keyword evidence="2" id="KW-1185">Reference proteome</keyword>
<gene>
    <name evidence="1" type="ORF">SCF082_LOCUS34194</name>
</gene>
<accession>A0ABP0NXP2</accession>
<protein>
    <submittedName>
        <fullName evidence="1">Uncharacterized protein</fullName>
    </submittedName>
</protein>
<dbReference type="Proteomes" id="UP001642464">
    <property type="component" value="Unassembled WGS sequence"/>
</dbReference>
<reference evidence="1 2" key="1">
    <citation type="submission" date="2024-02" db="EMBL/GenBank/DDBJ databases">
        <authorList>
            <person name="Chen Y."/>
            <person name="Shah S."/>
            <person name="Dougan E. K."/>
            <person name="Thang M."/>
            <person name="Chan C."/>
        </authorList>
    </citation>
    <scope>NUCLEOTIDE SEQUENCE [LARGE SCALE GENOMIC DNA]</scope>
</reference>